<dbReference type="Gene3D" id="1.10.10.10">
    <property type="entry name" value="Winged helix-like DNA-binding domain superfamily/Winged helix DNA-binding domain"/>
    <property type="match status" value="1"/>
</dbReference>
<evidence type="ECO:0000256" key="4">
    <source>
        <dbReference type="ARBA" id="ARBA00022763"/>
    </source>
</evidence>
<keyword evidence="7" id="KW-0234">DNA repair</keyword>
<comment type="function">
    <text evidence="9">Component of the replication protein A complex (RPA) required for DNA recombination, repair and replication. The activity of RPA is mediated by single-stranded DNA binding and protein interactions. Required fo cell division in meristems. Involved in the maintenance of transcriptional epigenetic gene silencing (TGS) at specific loci (including some transposons) by regulating histone H3 acetylation, 'Lys-4' and 'Lys-9' methylation.</text>
</comment>
<evidence type="ECO:0000256" key="7">
    <source>
        <dbReference type="ARBA" id="ARBA00023204"/>
    </source>
</evidence>
<reference evidence="12 13" key="1">
    <citation type="journal article" date="2023" name="Hortic Res">
        <title>Pangenome of water caltrop reveals structural variations and asymmetric subgenome divergence after allopolyploidization.</title>
        <authorList>
            <person name="Zhang X."/>
            <person name="Chen Y."/>
            <person name="Wang L."/>
            <person name="Yuan Y."/>
            <person name="Fang M."/>
            <person name="Shi L."/>
            <person name="Lu R."/>
            <person name="Comes H.P."/>
            <person name="Ma Y."/>
            <person name="Chen Y."/>
            <person name="Huang G."/>
            <person name="Zhou Y."/>
            <person name="Zheng Z."/>
            <person name="Qiu Y."/>
        </authorList>
    </citation>
    <scope>NUCLEOTIDE SEQUENCE [LARGE SCALE GENOMIC DNA]</scope>
    <source>
        <tissue evidence="12">Roots</tissue>
    </source>
</reference>
<dbReference type="SUPFAM" id="SSF50249">
    <property type="entry name" value="Nucleic acid-binding proteins"/>
    <property type="match status" value="1"/>
</dbReference>
<dbReference type="Pfam" id="PF01336">
    <property type="entry name" value="tRNA_anti-codon"/>
    <property type="match status" value="1"/>
</dbReference>
<dbReference type="FunFam" id="2.40.50.140:FF:000184">
    <property type="entry name" value="replication protein A 32 kDa subunit A-like"/>
    <property type="match status" value="1"/>
</dbReference>
<dbReference type="InterPro" id="IPR014892">
    <property type="entry name" value="RPA_C"/>
</dbReference>
<evidence type="ECO:0000256" key="9">
    <source>
        <dbReference type="ARBA" id="ARBA00057177"/>
    </source>
</evidence>
<feature type="domain" description="OB" evidence="10">
    <location>
        <begin position="101"/>
        <end position="174"/>
    </location>
</feature>
<dbReference type="InterPro" id="IPR012340">
    <property type="entry name" value="NA-bd_OB-fold"/>
</dbReference>
<evidence type="ECO:0000313" key="13">
    <source>
        <dbReference type="Proteomes" id="UP001345219"/>
    </source>
</evidence>
<dbReference type="GO" id="GO:0003697">
    <property type="term" value="F:single-stranded DNA binding"/>
    <property type="evidence" value="ECO:0007669"/>
    <property type="project" value="TreeGrafter"/>
</dbReference>
<evidence type="ECO:0000313" key="12">
    <source>
        <dbReference type="EMBL" id="KAK4773122.1"/>
    </source>
</evidence>
<dbReference type="InterPro" id="IPR014646">
    <property type="entry name" value="Rfa2/RPA32"/>
</dbReference>
<evidence type="ECO:0008006" key="14">
    <source>
        <dbReference type="Google" id="ProtNLM"/>
    </source>
</evidence>
<protein>
    <recommendedName>
        <fullName evidence="14">Replication protein A 32 kDa subunit A</fullName>
    </recommendedName>
</protein>
<evidence type="ECO:0000259" key="11">
    <source>
        <dbReference type="Pfam" id="PF08784"/>
    </source>
</evidence>
<keyword evidence="4" id="KW-0227">DNA damage</keyword>
<dbReference type="GO" id="GO:0035861">
    <property type="term" value="C:site of double-strand break"/>
    <property type="evidence" value="ECO:0007669"/>
    <property type="project" value="TreeGrafter"/>
</dbReference>
<dbReference type="Gene3D" id="2.40.50.140">
    <property type="entry name" value="Nucleic acid-binding proteins"/>
    <property type="match status" value="1"/>
</dbReference>
<gene>
    <name evidence="12" type="ORF">SAY87_028141</name>
</gene>
<dbReference type="PANTHER" id="PTHR13989">
    <property type="entry name" value="REPLICATION PROTEIN A-RELATED"/>
    <property type="match status" value="1"/>
</dbReference>
<accession>A0AAN7L228</accession>
<evidence type="ECO:0000256" key="6">
    <source>
        <dbReference type="ARBA" id="ARBA00023172"/>
    </source>
</evidence>
<dbReference type="InterPro" id="IPR036388">
    <property type="entry name" value="WH-like_DNA-bd_sf"/>
</dbReference>
<dbReference type="InterPro" id="IPR004365">
    <property type="entry name" value="NA-bd_OB_tRNA"/>
</dbReference>
<keyword evidence="8" id="KW-0539">Nucleus</keyword>
<keyword evidence="3" id="KW-0235">DNA replication</keyword>
<dbReference type="GO" id="GO:0006289">
    <property type="term" value="P:nucleotide-excision repair"/>
    <property type="evidence" value="ECO:0007669"/>
    <property type="project" value="TreeGrafter"/>
</dbReference>
<dbReference type="CDD" id="cd04478">
    <property type="entry name" value="RPA2_DBD_D"/>
    <property type="match status" value="1"/>
</dbReference>
<organism evidence="12 13">
    <name type="scientific">Trapa incisa</name>
    <dbReference type="NCBI Taxonomy" id="236973"/>
    <lineage>
        <taxon>Eukaryota</taxon>
        <taxon>Viridiplantae</taxon>
        <taxon>Streptophyta</taxon>
        <taxon>Embryophyta</taxon>
        <taxon>Tracheophyta</taxon>
        <taxon>Spermatophyta</taxon>
        <taxon>Magnoliopsida</taxon>
        <taxon>eudicotyledons</taxon>
        <taxon>Gunneridae</taxon>
        <taxon>Pentapetalae</taxon>
        <taxon>rosids</taxon>
        <taxon>malvids</taxon>
        <taxon>Myrtales</taxon>
        <taxon>Lythraceae</taxon>
        <taxon>Trapa</taxon>
    </lineage>
</organism>
<comment type="caution">
    <text evidence="12">The sequence shown here is derived from an EMBL/GenBank/DDBJ whole genome shotgun (WGS) entry which is preliminary data.</text>
</comment>
<dbReference type="GO" id="GO:0000781">
    <property type="term" value="C:chromosome, telomeric region"/>
    <property type="evidence" value="ECO:0007669"/>
    <property type="project" value="TreeGrafter"/>
</dbReference>
<evidence type="ECO:0000256" key="5">
    <source>
        <dbReference type="ARBA" id="ARBA00023125"/>
    </source>
</evidence>
<dbReference type="FunFam" id="1.10.10.10:FF:000168">
    <property type="entry name" value="Replication protein A 32 kDa subunit"/>
    <property type="match status" value="1"/>
</dbReference>
<dbReference type="PANTHER" id="PTHR13989:SF34">
    <property type="entry name" value="REPLICATION PROTEIN A 32 KDA SUBUNIT A"/>
    <property type="match status" value="1"/>
</dbReference>
<evidence type="ECO:0000256" key="8">
    <source>
        <dbReference type="ARBA" id="ARBA00023242"/>
    </source>
</evidence>
<dbReference type="InterPro" id="IPR036390">
    <property type="entry name" value="WH_DNA-bd_sf"/>
</dbReference>
<keyword evidence="13" id="KW-1185">Reference proteome</keyword>
<name>A0AAN7L228_9MYRT</name>
<dbReference type="GO" id="GO:0000724">
    <property type="term" value="P:double-strand break repair via homologous recombination"/>
    <property type="evidence" value="ECO:0007669"/>
    <property type="project" value="TreeGrafter"/>
</dbReference>
<comment type="subcellular location">
    <subcellularLocation>
        <location evidence="1">Nucleus</location>
    </subcellularLocation>
</comment>
<comment type="similarity">
    <text evidence="2">Belongs to the replication factor A protein 2 family.</text>
</comment>
<proteinExistence type="inferred from homology"/>
<evidence type="ECO:0000259" key="10">
    <source>
        <dbReference type="Pfam" id="PF01336"/>
    </source>
</evidence>
<dbReference type="Proteomes" id="UP001345219">
    <property type="component" value="Chromosome 22"/>
</dbReference>
<keyword evidence="5" id="KW-0238">DNA-binding</keyword>
<dbReference type="PIRSF" id="PIRSF036949">
    <property type="entry name" value="RPA32"/>
    <property type="match status" value="1"/>
</dbReference>
<dbReference type="GO" id="GO:0005662">
    <property type="term" value="C:DNA replication factor A complex"/>
    <property type="evidence" value="ECO:0007669"/>
    <property type="project" value="TreeGrafter"/>
</dbReference>
<dbReference type="GO" id="GO:0006260">
    <property type="term" value="P:DNA replication"/>
    <property type="evidence" value="ECO:0007669"/>
    <property type="project" value="UniProtKB-KW"/>
</dbReference>
<evidence type="ECO:0000256" key="3">
    <source>
        <dbReference type="ARBA" id="ARBA00022705"/>
    </source>
</evidence>
<sequence>MEEEEEEKPKQHSPMNQARSLIRVCFDSQDATMMFSSSQYESAVLLTQSIPSADSSSISSAAKSRGNEGLVPVTVKQLSEAYQPGDEKSNFQIDGTDVTNVTLVGMVAQMVVRATDVSFSLDDGTGRVVCKRWTNDSFDSMEMDAIQDGIYVRVIGHLRNSHGGKQLVAFAVRPVLNFNEITFHSIDCIHHHFRKSRLKSEAPIQTKPVELSAASVSSQFTSNAHLTAPPNDFSVQPSNVGLKSCDQKVLEFLQRNFSIEKGVHRDEISGQLKIPVDKIMEAIRALEEEGLMYSTIDEYHYKSTSES</sequence>
<dbReference type="EMBL" id="JAXIOK010000004">
    <property type="protein sequence ID" value="KAK4773122.1"/>
    <property type="molecule type" value="Genomic_DNA"/>
</dbReference>
<feature type="domain" description="Replication protein A C-terminal" evidence="11">
    <location>
        <begin position="192"/>
        <end position="298"/>
    </location>
</feature>
<dbReference type="Pfam" id="PF08784">
    <property type="entry name" value="RPA_C"/>
    <property type="match status" value="1"/>
</dbReference>
<keyword evidence="6" id="KW-0233">DNA recombination</keyword>
<evidence type="ECO:0000256" key="1">
    <source>
        <dbReference type="ARBA" id="ARBA00004123"/>
    </source>
</evidence>
<dbReference type="SUPFAM" id="SSF46785">
    <property type="entry name" value="Winged helix' DNA-binding domain"/>
    <property type="match status" value="1"/>
</dbReference>
<dbReference type="AlphaFoldDB" id="A0AAN7L228"/>
<evidence type="ECO:0000256" key="2">
    <source>
        <dbReference type="ARBA" id="ARBA00007815"/>
    </source>
</evidence>
<dbReference type="InterPro" id="IPR040260">
    <property type="entry name" value="RFA2-like"/>
</dbReference>